<dbReference type="GO" id="GO:0034657">
    <property type="term" value="C:GID complex"/>
    <property type="evidence" value="ECO:0007669"/>
    <property type="project" value="TreeGrafter"/>
</dbReference>
<reference evidence="5" key="1">
    <citation type="submission" date="2022-11" db="EMBL/GenBank/DDBJ databases">
        <authorList>
            <person name="Kikuchi T."/>
        </authorList>
    </citation>
    <scope>NUCLEOTIDE SEQUENCE</scope>
    <source>
        <strain evidence="5">PS1010</strain>
    </source>
</reference>
<evidence type="ECO:0000313" key="6">
    <source>
        <dbReference type="Proteomes" id="UP001152747"/>
    </source>
</evidence>
<dbReference type="PANTHER" id="PTHR22838">
    <property type="entry name" value="WD REPEAT PROTEIN 26-RELATED"/>
    <property type="match status" value="1"/>
</dbReference>
<dbReference type="InterPro" id="IPR001680">
    <property type="entry name" value="WD40_rpt"/>
</dbReference>
<keyword evidence="6" id="KW-1185">Reference proteome</keyword>
<protein>
    <submittedName>
        <fullName evidence="5">Uncharacterized protein</fullName>
    </submittedName>
</protein>
<dbReference type="PROSITE" id="PS50294">
    <property type="entry name" value="WD_REPEATS_REGION"/>
    <property type="match status" value="2"/>
</dbReference>
<proteinExistence type="predicted"/>
<dbReference type="PROSITE" id="PS50896">
    <property type="entry name" value="LISH"/>
    <property type="match status" value="1"/>
</dbReference>
<feature type="compositionally biased region" description="Low complexity" evidence="4">
    <location>
        <begin position="703"/>
        <end position="713"/>
    </location>
</feature>
<feature type="region of interest" description="Disordered" evidence="4">
    <location>
        <begin position="32"/>
        <end position="68"/>
    </location>
</feature>
<dbReference type="InterPro" id="IPR036322">
    <property type="entry name" value="WD40_repeat_dom_sf"/>
</dbReference>
<dbReference type="OrthoDB" id="972532at2759"/>
<dbReference type="InterPro" id="IPR051350">
    <property type="entry name" value="WD_repeat-ST_regulator"/>
</dbReference>
<dbReference type="AlphaFoldDB" id="A0A9P1IY49"/>
<organism evidence="5 6">
    <name type="scientific">Caenorhabditis angaria</name>
    <dbReference type="NCBI Taxonomy" id="860376"/>
    <lineage>
        <taxon>Eukaryota</taxon>
        <taxon>Metazoa</taxon>
        <taxon>Ecdysozoa</taxon>
        <taxon>Nematoda</taxon>
        <taxon>Chromadorea</taxon>
        <taxon>Rhabditida</taxon>
        <taxon>Rhabditina</taxon>
        <taxon>Rhabditomorpha</taxon>
        <taxon>Rhabditoidea</taxon>
        <taxon>Rhabditidae</taxon>
        <taxon>Peloderinae</taxon>
        <taxon>Caenorhabditis</taxon>
    </lineage>
</organism>
<dbReference type="InterPro" id="IPR006594">
    <property type="entry name" value="LisH"/>
</dbReference>
<dbReference type="InterPro" id="IPR015943">
    <property type="entry name" value="WD40/YVTN_repeat-like_dom_sf"/>
</dbReference>
<dbReference type="PROSITE" id="PS50082">
    <property type="entry name" value="WD_REPEATS_2"/>
    <property type="match status" value="2"/>
</dbReference>
<dbReference type="SUPFAM" id="SSF50978">
    <property type="entry name" value="WD40 repeat-like"/>
    <property type="match status" value="1"/>
</dbReference>
<feature type="region of interest" description="Disordered" evidence="4">
    <location>
        <begin position="691"/>
        <end position="718"/>
    </location>
</feature>
<feature type="repeat" description="WD" evidence="3">
    <location>
        <begin position="325"/>
        <end position="366"/>
    </location>
</feature>
<feature type="repeat" description="WD" evidence="3">
    <location>
        <begin position="625"/>
        <end position="661"/>
    </location>
</feature>
<dbReference type="Gene3D" id="2.130.10.10">
    <property type="entry name" value="YVTN repeat-like/Quinoprotein amine dehydrogenase"/>
    <property type="match status" value="2"/>
</dbReference>
<dbReference type="Proteomes" id="UP001152747">
    <property type="component" value="Unassembled WGS sequence"/>
</dbReference>
<evidence type="ECO:0000256" key="3">
    <source>
        <dbReference type="PROSITE-ProRule" id="PRU00221"/>
    </source>
</evidence>
<dbReference type="Pfam" id="PF00400">
    <property type="entry name" value="WD40"/>
    <property type="match status" value="2"/>
</dbReference>
<dbReference type="PANTHER" id="PTHR22838:SF0">
    <property type="entry name" value="WD REPEAT-CONTAINING PROTEIN 26"/>
    <property type="match status" value="1"/>
</dbReference>
<dbReference type="GO" id="GO:0043161">
    <property type="term" value="P:proteasome-mediated ubiquitin-dependent protein catabolic process"/>
    <property type="evidence" value="ECO:0007669"/>
    <property type="project" value="TreeGrafter"/>
</dbReference>
<name>A0A9P1IY49_9PELO</name>
<evidence type="ECO:0000313" key="5">
    <source>
        <dbReference type="EMBL" id="CAI5451543.1"/>
    </source>
</evidence>
<keyword evidence="2" id="KW-0677">Repeat</keyword>
<feature type="compositionally biased region" description="Polar residues" evidence="4">
    <location>
        <begin position="56"/>
        <end position="68"/>
    </location>
</feature>
<keyword evidence="1 3" id="KW-0853">WD repeat</keyword>
<dbReference type="SMART" id="SM00320">
    <property type="entry name" value="WD40"/>
    <property type="match status" value="5"/>
</dbReference>
<feature type="compositionally biased region" description="Basic and acidic residues" evidence="4">
    <location>
        <begin position="40"/>
        <end position="51"/>
    </location>
</feature>
<gene>
    <name evidence="5" type="ORF">CAMP_LOCUS14180</name>
</gene>
<sequence>MYMKYIYNPSVDSYWWRRFKRSVKVVRPKHLRASGVGSSEKCEEHNDEPTPKKAKMTSSSPNVSNNMDSAKRKQRMKMQNNSMSVAERLKFTRNHYRSNDFFDDDDILQYVEDGPIPEHEIKLAKYDQSAVRIVAQFLDSLGLKETVDKLVEESGCTVENSNAAKLRLAIHQGKYDCALQLIDKCSPKYLTAEDIDEAKFQIEMFKLANLLKKRKIIDALFTSREIAEKIPKGHEHRFEILNAFVKEMFAEKPKCENVRIGEMRHSQISAIQSILPTSFILPANRLRNILAKGRGTTNEETAESLLKEDQKPETKHRTHECVQVLSDHNNEVWMVKFSSDGKYMATGSKSNNIILWQVNNQRVSRLRRFEAVTEGYISCMEWSPGNQYLAICGTPQCKYNLTIFDVFQKCIHRQIRVQSGGVDEMLGPNMASFYTCCAFFNSKIHQTLICGNEHGTMRVYNMMAPEETHHVKTIRGFRVRCVYGMKDGSRILAADSHNRIRQYRIDNDEEQTVITEEAAIVTFTVHPSEQLVLTTTNINLRLWDLKSRTLIRYFSGACQQDLYSRYVIHASFGGLFHGFIATGSVGDPFTDGMLTSMSSTSKKRSSNDGRVIIWNLDECRPLLKMKGHHSHVNAVSWNPTDPTMLASCSDDGTVRIWKLDSQLSEKPSICLPRRIPRHKLFSREHRQMMEDLKWKTRERENSKNGSSSRKSGNYPIFHTNPEYEQQLLDFTDTPSDDCNIA</sequence>
<evidence type="ECO:0000256" key="4">
    <source>
        <dbReference type="SAM" id="MobiDB-lite"/>
    </source>
</evidence>
<dbReference type="EMBL" id="CANHGI010000005">
    <property type="protein sequence ID" value="CAI5451543.1"/>
    <property type="molecule type" value="Genomic_DNA"/>
</dbReference>
<feature type="compositionally biased region" description="Basic and acidic residues" evidence="4">
    <location>
        <begin position="691"/>
        <end position="702"/>
    </location>
</feature>
<evidence type="ECO:0000256" key="1">
    <source>
        <dbReference type="ARBA" id="ARBA00022574"/>
    </source>
</evidence>
<evidence type="ECO:0000256" key="2">
    <source>
        <dbReference type="ARBA" id="ARBA00022737"/>
    </source>
</evidence>
<accession>A0A9P1IY49</accession>
<comment type="caution">
    <text evidence="5">The sequence shown here is derived from an EMBL/GenBank/DDBJ whole genome shotgun (WGS) entry which is preliminary data.</text>
</comment>